<gene>
    <name evidence="7" type="primary">Q8Y0J2</name>
</gene>
<dbReference type="InterPro" id="IPR015943">
    <property type="entry name" value="WD40/YVTN_repeat-like_dom_sf"/>
</dbReference>
<evidence type="ECO:0000256" key="3">
    <source>
        <dbReference type="ARBA" id="ARBA00022448"/>
    </source>
</evidence>
<evidence type="ECO:0000259" key="6">
    <source>
        <dbReference type="Pfam" id="PF08801"/>
    </source>
</evidence>
<dbReference type="GO" id="GO:0017056">
    <property type="term" value="F:structural constituent of nuclear pore"/>
    <property type="evidence" value="ECO:0007669"/>
    <property type="project" value="InterPro"/>
</dbReference>
<dbReference type="AlphaFoldDB" id="A0A5K1K185"/>
<evidence type="ECO:0000256" key="5">
    <source>
        <dbReference type="SAM" id="MobiDB-lite"/>
    </source>
</evidence>
<dbReference type="InterPro" id="IPR037624">
    <property type="entry name" value="Nup133-like"/>
</dbReference>
<dbReference type="GO" id="GO:0004316">
    <property type="term" value="F:3-oxoacyl-[acyl-carrier-protein] reductase (NADPH) activity"/>
    <property type="evidence" value="ECO:0007669"/>
    <property type="project" value="UniProtKB-EC"/>
</dbReference>
<comment type="subcellular location">
    <subcellularLocation>
        <location evidence="1">Nucleus</location>
    </subcellularLocation>
</comment>
<comment type="similarity">
    <text evidence="2">Belongs to the nucleoporin Nup133 family.</text>
</comment>
<accession>A0A5K1K185</accession>
<dbReference type="EMBL" id="LR727210">
    <property type="protein sequence ID" value="VWO98833.1"/>
    <property type="molecule type" value="Genomic_DNA"/>
</dbReference>
<dbReference type="SUPFAM" id="SSF117289">
    <property type="entry name" value="Nucleoporin domain"/>
    <property type="match status" value="1"/>
</dbReference>
<evidence type="ECO:0000256" key="4">
    <source>
        <dbReference type="ARBA" id="ARBA00023242"/>
    </source>
</evidence>
<evidence type="ECO:0000256" key="1">
    <source>
        <dbReference type="ARBA" id="ARBA00004123"/>
    </source>
</evidence>
<keyword evidence="3" id="KW-0813">Transport</keyword>
<reference evidence="7" key="1">
    <citation type="submission" date="2019-10" db="EMBL/GenBank/DDBJ databases">
        <authorList>
            <person name="Nor Muhammad N."/>
        </authorList>
    </citation>
    <scope>NUCLEOTIDE SEQUENCE</scope>
</reference>
<dbReference type="InterPro" id="IPR014908">
    <property type="entry name" value="Nucleoporin_Nup133/Nup155_N"/>
</dbReference>
<dbReference type="Gene3D" id="2.130.10.10">
    <property type="entry name" value="YVTN repeat-like/Quinoprotein amine dehydrogenase"/>
    <property type="match status" value="1"/>
</dbReference>
<proteinExistence type="inferred from homology"/>
<dbReference type="GO" id="GO:0000972">
    <property type="term" value="P:transcription-dependent tethering of RNA polymerase II gene DNA at nuclear periphery"/>
    <property type="evidence" value="ECO:0007669"/>
    <property type="project" value="TreeGrafter"/>
</dbReference>
<feature type="region of interest" description="Disordered" evidence="5">
    <location>
        <begin position="1"/>
        <end position="21"/>
    </location>
</feature>
<dbReference type="GO" id="GO:0031080">
    <property type="term" value="C:nuclear pore outer ring"/>
    <property type="evidence" value="ECO:0007669"/>
    <property type="project" value="TreeGrafter"/>
</dbReference>
<evidence type="ECO:0000313" key="7">
    <source>
        <dbReference type="EMBL" id="VWO98833.1"/>
    </source>
</evidence>
<keyword evidence="7" id="KW-0560">Oxidoreductase</keyword>
<evidence type="ECO:0000256" key="2">
    <source>
        <dbReference type="ARBA" id="ARBA00005569"/>
    </source>
</evidence>
<dbReference type="GO" id="GO:0006606">
    <property type="term" value="P:protein import into nucleus"/>
    <property type="evidence" value="ECO:0007669"/>
    <property type="project" value="TreeGrafter"/>
</dbReference>
<dbReference type="EC" id="1.1.1.100" evidence="7"/>
<dbReference type="Pfam" id="PF08801">
    <property type="entry name" value="Nucleoporin_N"/>
    <property type="match status" value="1"/>
</dbReference>
<name>A0A5K1K185_9APHY</name>
<feature type="domain" description="Nucleoporin Nup133/Nup155-like N-terminal" evidence="6">
    <location>
        <begin position="38"/>
        <end position="288"/>
    </location>
</feature>
<organism evidence="7">
    <name type="scientific">Ganoderma boninense</name>
    <dbReference type="NCBI Taxonomy" id="34458"/>
    <lineage>
        <taxon>Eukaryota</taxon>
        <taxon>Fungi</taxon>
        <taxon>Dikarya</taxon>
        <taxon>Basidiomycota</taxon>
        <taxon>Agaricomycotina</taxon>
        <taxon>Agaricomycetes</taxon>
        <taxon>Polyporales</taxon>
        <taxon>Polyporaceae</taxon>
        <taxon>Ganoderma</taxon>
    </lineage>
</organism>
<protein>
    <submittedName>
        <fullName evidence="7">Probable 3-oxoacyl-[acyl-carrier-protein] reductase oxidoreductase (EC)</fullName>
        <ecNumber evidence="7">1.1.1.100</ecNumber>
    </submittedName>
</protein>
<dbReference type="GO" id="GO:0016973">
    <property type="term" value="P:poly(A)+ mRNA export from nucleus"/>
    <property type="evidence" value="ECO:0007669"/>
    <property type="project" value="TreeGrafter"/>
</dbReference>
<keyword evidence="4" id="KW-0539">Nucleus</keyword>
<dbReference type="PANTHER" id="PTHR13405">
    <property type="entry name" value="NUCLEAR PORE COMPLEX PROTEIN NUP133"/>
    <property type="match status" value="1"/>
</dbReference>
<dbReference type="PANTHER" id="PTHR13405:SF11">
    <property type="entry name" value="NUCLEAR PORE COMPLEX PROTEIN NUP133"/>
    <property type="match status" value="1"/>
</dbReference>
<sequence length="315" mass="35009">MRDDDSMLSGSGMDVDEEGSEIFERGLRTDTVFSRSKEMTVSFYAQLPVEVRQALRNADFFNEGYTGDIDPITGFAVVASLNTCYVWKYSQALTGTPTCYIFSCPMHPFPPPMSTPFHALVPYGPQREPGLIISSTIGQVRFWDSIGMGLAGGDNYSLSNLDLKEGECVTSLIRADAQTFIISSSAGRLFRLAVTSSGGKYHLSHHAFSRPSSSLSLTRLLPGFWSAQELQAQPGNINAVAACNLARGATGRLVWALVDTRLQQWNMSIEGWEELLMEEDIGEQTREALWNQLPQCTQRRRRARFRTAGLEDARR</sequence>